<dbReference type="EMBL" id="UINC01192487">
    <property type="protein sequence ID" value="SVE07655.1"/>
    <property type="molecule type" value="Genomic_DNA"/>
</dbReference>
<evidence type="ECO:0000313" key="1">
    <source>
        <dbReference type="EMBL" id="SVE07655.1"/>
    </source>
</evidence>
<dbReference type="AlphaFoldDB" id="A0A383AKE2"/>
<name>A0A383AKE2_9ZZZZ</name>
<sequence>MKHNVVLDGDAIDRIVAQEMGYEIRKLIRVLKWRRKGSQGGIFHHDADKDCAEIKRHISAFTTVEAYFSEELL</sequence>
<accession>A0A383AKE2</accession>
<organism evidence="1">
    <name type="scientific">marine metagenome</name>
    <dbReference type="NCBI Taxonomy" id="408172"/>
    <lineage>
        <taxon>unclassified sequences</taxon>
        <taxon>metagenomes</taxon>
        <taxon>ecological metagenomes</taxon>
    </lineage>
</organism>
<reference evidence="1" key="1">
    <citation type="submission" date="2018-05" db="EMBL/GenBank/DDBJ databases">
        <authorList>
            <person name="Lanie J.A."/>
            <person name="Ng W.-L."/>
            <person name="Kazmierczak K.M."/>
            <person name="Andrzejewski T.M."/>
            <person name="Davidsen T.M."/>
            <person name="Wayne K.J."/>
            <person name="Tettelin H."/>
            <person name="Glass J.I."/>
            <person name="Rusch D."/>
            <person name="Podicherti R."/>
            <person name="Tsui H.-C.T."/>
            <person name="Winkler M.E."/>
        </authorList>
    </citation>
    <scope>NUCLEOTIDE SEQUENCE</scope>
</reference>
<protein>
    <submittedName>
        <fullName evidence="1">Uncharacterized protein</fullName>
    </submittedName>
</protein>
<proteinExistence type="predicted"/>
<gene>
    <name evidence="1" type="ORF">METZ01_LOCUS460509</name>
</gene>